<name>I3SRE6_LOTJA</name>
<evidence type="ECO:0000313" key="1">
    <source>
        <dbReference type="EMBL" id="AFK42838.1"/>
    </source>
</evidence>
<protein>
    <submittedName>
        <fullName evidence="1">Uncharacterized protein</fullName>
    </submittedName>
</protein>
<sequence length="41" mass="4844">MNYIQADNNRPRVLHKGKEIKQIELKHLLSNLYTGSTRILH</sequence>
<reference evidence="1" key="1">
    <citation type="submission" date="2012-05" db="EMBL/GenBank/DDBJ databases">
        <authorList>
            <person name="Krishnakumar V."/>
            <person name="Cheung F."/>
            <person name="Xiao Y."/>
            <person name="Chan A."/>
            <person name="Moskal W.A."/>
            <person name="Town C.D."/>
        </authorList>
    </citation>
    <scope>NUCLEOTIDE SEQUENCE</scope>
</reference>
<accession>I3SRE6</accession>
<dbReference type="AlphaFoldDB" id="I3SRE6"/>
<organism evidence="1">
    <name type="scientific">Lotus japonicus</name>
    <name type="common">Lotus corniculatus var. japonicus</name>
    <dbReference type="NCBI Taxonomy" id="34305"/>
    <lineage>
        <taxon>Eukaryota</taxon>
        <taxon>Viridiplantae</taxon>
        <taxon>Streptophyta</taxon>
        <taxon>Embryophyta</taxon>
        <taxon>Tracheophyta</taxon>
        <taxon>Spermatophyta</taxon>
        <taxon>Magnoliopsida</taxon>
        <taxon>eudicotyledons</taxon>
        <taxon>Gunneridae</taxon>
        <taxon>Pentapetalae</taxon>
        <taxon>rosids</taxon>
        <taxon>fabids</taxon>
        <taxon>Fabales</taxon>
        <taxon>Fabaceae</taxon>
        <taxon>Papilionoideae</taxon>
        <taxon>50 kb inversion clade</taxon>
        <taxon>NPAAA clade</taxon>
        <taxon>Hologalegina</taxon>
        <taxon>robinioid clade</taxon>
        <taxon>Loteae</taxon>
        <taxon>Lotus</taxon>
    </lineage>
</organism>
<dbReference type="EMBL" id="BT143044">
    <property type="protein sequence ID" value="AFK42838.1"/>
    <property type="molecule type" value="mRNA"/>
</dbReference>
<proteinExistence type="evidence at transcript level"/>